<feature type="domain" description="Glycosyl hydrolase family 95 N-terminal" evidence="2">
    <location>
        <begin position="25"/>
        <end position="274"/>
    </location>
</feature>
<dbReference type="AlphaFoldDB" id="A0A2T3AHL1"/>
<reference evidence="5 6" key="1">
    <citation type="journal article" date="2018" name="Mycol. Prog.">
        <title>Coniella lustricola, a new species from submerged detritus.</title>
        <authorList>
            <person name="Raudabaugh D.B."/>
            <person name="Iturriaga T."/>
            <person name="Carver A."/>
            <person name="Mondo S."/>
            <person name="Pangilinan J."/>
            <person name="Lipzen A."/>
            <person name="He G."/>
            <person name="Amirebrahimi M."/>
            <person name="Grigoriev I.V."/>
            <person name="Miller A.N."/>
        </authorList>
    </citation>
    <scope>NUCLEOTIDE SEQUENCE [LARGE SCALE GENOMIC DNA]</scope>
    <source>
        <strain evidence="5 6">B22-T-1</strain>
    </source>
</reference>
<protein>
    <submittedName>
        <fullName evidence="5">Six-hairpin glycosidase-like protein</fullName>
    </submittedName>
</protein>
<dbReference type="EMBL" id="KZ678388">
    <property type="protein sequence ID" value="PSR97775.1"/>
    <property type="molecule type" value="Genomic_DNA"/>
</dbReference>
<dbReference type="Pfam" id="PF14498">
    <property type="entry name" value="Glyco_hyd_65N_2"/>
    <property type="match status" value="1"/>
</dbReference>
<keyword evidence="5" id="KW-0326">Glycosidase</keyword>
<feature type="chain" id="PRO_5015699572" evidence="1">
    <location>
        <begin position="23"/>
        <end position="827"/>
    </location>
</feature>
<dbReference type="PIRSF" id="PIRSF007663">
    <property type="entry name" value="UCP007663"/>
    <property type="match status" value="1"/>
</dbReference>
<dbReference type="SUPFAM" id="SSF48208">
    <property type="entry name" value="Six-hairpin glycosidases"/>
    <property type="match status" value="1"/>
</dbReference>
<keyword evidence="1" id="KW-0732">Signal</keyword>
<dbReference type="PANTHER" id="PTHR31084">
    <property type="entry name" value="ALPHA-L-FUCOSIDASE 2"/>
    <property type="match status" value="1"/>
</dbReference>
<evidence type="ECO:0000259" key="4">
    <source>
        <dbReference type="Pfam" id="PF22124"/>
    </source>
</evidence>
<evidence type="ECO:0000256" key="1">
    <source>
        <dbReference type="SAM" id="SignalP"/>
    </source>
</evidence>
<dbReference type="Pfam" id="PF21307">
    <property type="entry name" value="Glyco_hydro_95_C"/>
    <property type="match status" value="1"/>
</dbReference>
<evidence type="ECO:0000259" key="3">
    <source>
        <dbReference type="Pfam" id="PF21307"/>
    </source>
</evidence>
<dbReference type="PANTHER" id="PTHR31084:SF3">
    <property type="entry name" value="ALPHA-FUCOSIDASE A"/>
    <property type="match status" value="1"/>
</dbReference>
<keyword evidence="5" id="KW-0378">Hydrolase</keyword>
<dbReference type="InterPro" id="IPR027414">
    <property type="entry name" value="GH95_N_dom"/>
</dbReference>
<feature type="signal peptide" evidence="1">
    <location>
        <begin position="1"/>
        <end position="22"/>
    </location>
</feature>
<sequence length="827" mass="88617">MTMVRSIVALLLVHHGILRAAARSLWSAAPATYGSSSDDDYILKTGYLLGSGKLGAIPFGPPGGETLVLNLDSLWSGGPFASTNYTGGNPVEPVYQYLPGIREWIFQNGTGNVSELLNEIVDYGTYQTLGNLSVAFDASSEYTDYTRVLNLTTGVHQSSWTSNGSLIQSTVFCSFPAQSCVYSLSSNTTLPSVTIALANNLMDSSLVNTTCGSGYTRLDGITQQDIGLRFTSIAQLLGNVSATCSSTDHSLTVSSLPNQNSITVVFSAESDYNQTNGDAVHDYSFRGAAPGPVVEQRTNAAAAQSYNTLLEAHVDDYSSLMGRFTLSLPDTANSSTVETANLVARYGATNATTTDPYLEALLFDYARHLLVSSSREGTLPANLQGHWTESLYPAWSGDYHANINLQMNYWPAEQTGLGELAKPLFAYLENTWVPRGSETAKLLYNASEGWVAHDEVNIFGYTGMKNAAQWANYPASAAWLMQHVFDHFDYHSTSNATSGWLSDHGYPLLKGIAAFWLSQLQEDLFFDDGTLVVNPCNSPEQGPTTFGCTHYQQLITQVFSNVLSAASGAGAAETDADFLSSVTAALGQLDRGIHVAANTTDDGDGSTGDDTNGVLKEWKVPSTYLYDTYPQHRHLSHLVGWFPGYSVSSFAGGYATNATIQAAVRASLVQRGDGTSTDGDGGNYGWPKVWRAACWARLNESEQAYGELQLAVKENVAGNLLSMYGGGGKTPPFQIDMNFGWAGAMLSMLVVDLPLEEALGAELAVRTVVLGPAIPPAWGGGSVAGLRIRGGVEVDFAWDENGVVTEMTLVSGSVDSVRFVNVRGEEL</sequence>
<evidence type="ECO:0000313" key="5">
    <source>
        <dbReference type="EMBL" id="PSR97775.1"/>
    </source>
</evidence>
<evidence type="ECO:0000259" key="2">
    <source>
        <dbReference type="Pfam" id="PF14498"/>
    </source>
</evidence>
<dbReference type="InterPro" id="IPR054363">
    <property type="entry name" value="GH95_cat"/>
</dbReference>
<accession>A0A2T3AHL1</accession>
<proteinExistence type="predicted"/>
<dbReference type="GO" id="GO:0005975">
    <property type="term" value="P:carbohydrate metabolic process"/>
    <property type="evidence" value="ECO:0007669"/>
    <property type="project" value="InterPro"/>
</dbReference>
<dbReference type="InterPro" id="IPR012341">
    <property type="entry name" value="6hp_glycosidase-like_sf"/>
</dbReference>
<evidence type="ECO:0000313" key="6">
    <source>
        <dbReference type="Proteomes" id="UP000241462"/>
    </source>
</evidence>
<organism evidence="5 6">
    <name type="scientific">Coniella lustricola</name>
    <dbReference type="NCBI Taxonomy" id="2025994"/>
    <lineage>
        <taxon>Eukaryota</taxon>
        <taxon>Fungi</taxon>
        <taxon>Dikarya</taxon>
        <taxon>Ascomycota</taxon>
        <taxon>Pezizomycotina</taxon>
        <taxon>Sordariomycetes</taxon>
        <taxon>Sordariomycetidae</taxon>
        <taxon>Diaporthales</taxon>
        <taxon>Schizoparmaceae</taxon>
        <taxon>Coniella</taxon>
    </lineage>
</organism>
<dbReference type="GO" id="GO:0004560">
    <property type="term" value="F:alpha-L-fucosidase activity"/>
    <property type="evidence" value="ECO:0007669"/>
    <property type="project" value="InterPro"/>
</dbReference>
<dbReference type="OrthoDB" id="2848340at2759"/>
<dbReference type="Pfam" id="PF22124">
    <property type="entry name" value="Glyco_hydro_95_cat"/>
    <property type="match status" value="1"/>
</dbReference>
<feature type="domain" description="Alpha fucosidase A-like C-terminal" evidence="3">
    <location>
        <begin position="769"/>
        <end position="816"/>
    </location>
</feature>
<gene>
    <name evidence="5" type="ORF">BD289DRAFT_74365</name>
</gene>
<dbReference type="Gene3D" id="1.50.10.10">
    <property type="match status" value="1"/>
</dbReference>
<name>A0A2T3AHL1_9PEZI</name>
<dbReference type="InterPro" id="IPR016518">
    <property type="entry name" value="Alpha-L-fucosidase"/>
</dbReference>
<feature type="domain" description="Glycosyl hydrolase family 95 catalytic" evidence="4">
    <location>
        <begin position="305"/>
        <end position="749"/>
    </location>
</feature>
<keyword evidence="6" id="KW-1185">Reference proteome</keyword>
<dbReference type="InterPro" id="IPR008928">
    <property type="entry name" value="6-hairpin_glycosidase_sf"/>
</dbReference>
<dbReference type="InterPro" id="IPR049053">
    <property type="entry name" value="AFCA-like_C"/>
</dbReference>
<dbReference type="Proteomes" id="UP000241462">
    <property type="component" value="Unassembled WGS sequence"/>
</dbReference>
<dbReference type="InParanoid" id="A0A2T3AHL1"/>
<dbReference type="STRING" id="2025994.A0A2T3AHL1"/>